<evidence type="ECO:0000256" key="1">
    <source>
        <dbReference type="ARBA" id="ARBA00000012"/>
    </source>
</evidence>
<dbReference type="GO" id="GO:0046656">
    <property type="term" value="P:folic acid biosynthetic process"/>
    <property type="evidence" value="ECO:0007669"/>
    <property type="project" value="UniProtKB-KW"/>
</dbReference>
<evidence type="ECO:0000313" key="11">
    <source>
        <dbReference type="Proteomes" id="UP000619457"/>
    </source>
</evidence>
<comment type="catalytic activity">
    <reaction evidence="1">
        <text>(7,8-dihydropterin-6-yl)methyl diphosphate + 4-aminobenzoate = 7,8-dihydropteroate + diphosphate</text>
        <dbReference type="Rhea" id="RHEA:19949"/>
        <dbReference type="ChEBI" id="CHEBI:17836"/>
        <dbReference type="ChEBI" id="CHEBI:17839"/>
        <dbReference type="ChEBI" id="CHEBI:33019"/>
        <dbReference type="ChEBI" id="CHEBI:72950"/>
        <dbReference type="EC" id="2.5.1.15"/>
    </reaction>
</comment>
<accession>A0A918QC06</accession>
<dbReference type="SUPFAM" id="SSF51717">
    <property type="entry name" value="Dihydropteroate synthetase-like"/>
    <property type="match status" value="1"/>
</dbReference>
<reference evidence="10" key="2">
    <citation type="submission" date="2020-09" db="EMBL/GenBank/DDBJ databases">
        <authorList>
            <person name="Sun Q."/>
            <person name="Kim S."/>
        </authorList>
    </citation>
    <scope>NUCLEOTIDE SEQUENCE</scope>
    <source>
        <strain evidence="10">KCTC 12368</strain>
    </source>
</reference>
<dbReference type="GO" id="GO:0005829">
    <property type="term" value="C:cytosol"/>
    <property type="evidence" value="ECO:0007669"/>
    <property type="project" value="TreeGrafter"/>
</dbReference>
<dbReference type="Pfam" id="PF00809">
    <property type="entry name" value="Pterin_bind"/>
    <property type="match status" value="1"/>
</dbReference>
<dbReference type="PANTHER" id="PTHR20941:SF1">
    <property type="entry name" value="FOLIC ACID SYNTHESIS PROTEIN FOL1"/>
    <property type="match status" value="1"/>
</dbReference>
<evidence type="ECO:0000313" key="10">
    <source>
        <dbReference type="EMBL" id="GGZ40955.1"/>
    </source>
</evidence>
<name>A0A918QC06_9BACT</name>
<dbReference type="PANTHER" id="PTHR20941">
    <property type="entry name" value="FOLATE SYNTHESIS PROTEINS"/>
    <property type="match status" value="1"/>
</dbReference>
<dbReference type="Proteomes" id="UP000619457">
    <property type="component" value="Unassembled WGS sequence"/>
</dbReference>
<evidence type="ECO:0000256" key="4">
    <source>
        <dbReference type="ARBA" id="ARBA00012458"/>
    </source>
</evidence>
<evidence type="ECO:0000256" key="3">
    <source>
        <dbReference type="ARBA" id="ARBA00004763"/>
    </source>
</evidence>
<organism evidence="10 11">
    <name type="scientific">Echinicola pacifica</name>
    <dbReference type="NCBI Taxonomy" id="346377"/>
    <lineage>
        <taxon>Bacteria</taxon>
        <taxon>Pseudomonadati</taxon>
        <taxon>Bacteroidota</taxon>
        <taxon>Cytophagia</taxon>
        <taxon>Cytophagales</taxon>
        <taxon>Cyclobacteriaceae</taxon>
        <taxon>Echinicola</taxon>
    </lineage>
</organism>
<comment type="cofactor">
    <cofactor evidence="2">
        <name>Mg(2+)</name>
        <dbReference type="ChEBI" id="CHEBI:18420"/>
    </cofactor>
</comment>
<protein>
    <recommendedName>
        <fullName evidence="4">dihydropteroate synthase</fullName>
        <ecNumber evidence="4">2.5.1.15</ecNumber>
    </recommendedName>
</protein>
<dbReference type="GO" id="GO:0046654">
    <property type="term" value="P:tetrahydrofolate biosynthetic process"/>
    <property type="evidence" value="ECO:0007669"/>
    <property type="project" value="TreeGrafter"/>
</dbReference>
<sequence>MGIINITPDSFYAGSRVNPHTEQLLRSAEKQLLEGAKILDLGGYSSRPGAKDVSTADELHRIIPAVKLLKKEFPEALLSIDTFRHQVAGEAVSAGADIINDISGGELDPEMIPTVGKMEVPYVCMHMKGNPQDMHEKTDYIDLEKEILFFFNKKLNQCRQAGIKDVILDPGFGFAKSLDQNYRILKNLSYFKNIKCPILAGVSRKSMIYKVLEITPDEALNGTTALNMAALINGASILRVHDVKQALETIKLYKQIYP</sequence>
<keyword evidence="7" id="KW-0460">Magnesium</keyword>
<keyword evidence="6" id="KW-0479">Metal-binding</keyword>
<dbReference type="InterPro" id="IPR006390">
    <property type="entry name" value="DHP_synth_dom"/>
</dbReference>
<dbReference type="InterPro" id="IPR011005">
    <property type="entry name" value="Dihydropteroate_synth-like_sf"/>
</dbReference>
<proteinExistence type="predicted"/>
<dbReference type="NCBIfam" id="TIGR01496">
    <property type="entry name" value="DHPS"/>
    <property type="match status" value="1"/>
</dbReference>
<evidence type="ECO:0000259" key="9">
    <source>
        <dbReference type="PROSITE" id="PS50972"/>
    </source>
</evidence>
<evidence type="ECO:0000256" key="8">
    <source>
        <dbReference type="ARBA" id="ARBA00022909"/>
    </source>
</evidence>
<dbReference type="CDD" id="cd00739">
    <property type="entry name" value="DHPS"/>
    <property type="match status" value="1"/>
</dbReference>
<dbReference type="PROSITE" id="PS00793">
    <property type="entry name" value="DHPS_2"/>
    <property type="match status" value="1"/>
</dbReference>
<dbReference type="GO" id="GO:0046872">
    <property type="term" value="F:metal ion binding"/>
    <property type="evidence" value="ECO:0007669"/>
    <property type="project" value="UniProtKB-KW"/>
</dbReference>
<comment type="caution">
    <text evidence="10">The sequence shown here is derived from an EMBL/GenBank/DDBJ whole genome shotgun (WGS) entry which is preliminary data.</text>
</comment>
<dbReference type="InterPro" id="IPR045031">
    <property type="entry name" value="DHP_synth-like"/>
</dbReference>
<keyword evidence="5" id="KW-0808">Transferase</keyword>
<evidence type="ECO:0000256" key="6">
    <source>
        <dbReference type="ARBA" id="ARBA00022723"/>
    </source>
</evidence>
<dbReference type="GO" id="GO:0004156">
    <property type="term" value="F:dihydropteroate synthase activity"/>
    <property type="evidence" value="ECO:0007669"/>
    <property type="project" value="UniProtKB-EC"/>
</dbReference>
<keyword evidence="11" id="KW-1185">Reference proteome</keyword>
<dbReference type="Gene3D" id="3.20.20.20">
    <property type="entry name" value="Dihydropteroate synthase-like"/>
    <property type="match status" value="1"/>
</dbReference>
<reference evidence="10" key="1">
    <citation type="journal article" date="2014" name="Int. J. Syst. Evol. Microbiol.">
        <title>Complete genome sequence of Corynebacterium casei LMG S-19264T (=DSM 44701T), isolated from a smear-ripened cheese.</title>
        <authorList>
            <consortium name="US DOE Joint Genome Institute (JGI-PGF)"/>
            <person name="Walter F."/>
            <person name="Albersmeier A."/>
            <person name="Kalinowski J."/>
            <person name="Ruckert C."/>
        </authorList>
    </citation>
    <scope>NUCLEOTIDE SEQUENCE</scope>
    <source>
        <strain evidence="10">KCTC 12368</strain>
    </source>
</reference>
<dbReference type="AlphaFoldDB" id="A0A918QC06"/>
<comment type="pathway">
    <text evidence="3">Cofactor biosynthesis; tetrahydrofolate biosynthesis; 7,8-dihydrofolate from 2-amino-4-hydroxy-6-hydroxymethyl-7,8-dihydropteridine diphosphate and 4-aminobenzoate: step 1/2.</text>
</comment>
<gene>
    <name evidence="10" type="primary">folP</name>
    <name evidence="10" type="ORF">GCM10007049_37850</name>
</gene>
<dbReference type="InterPro" id="IPR000489">
    <property type="entry name" value="Pterin-binding_dom"/>
</dbReference>
<feature type="domain" description="Pterin-binding" evidence="9">
    <location>
        <begin position="1"/>
        <end position="251"/>
    </location>
</feature>
<keyword evidence="8" id="KW-0289">Folate biosynthesis</keyword>
<dbReference type="EMBL" id="BMWX01000010">
    <property type="protein sequence ID" value="GGZ40955.1"/>
    <property type="molecule type" value="Genomic_DNA"/>
</dbReference>
<dbReference type="PROSITE" id="PS50972">
    <property type="entry name" value="PTERIN_BINDING"/>
    <property type="match status" value="1"/>
</dbReference>
<evidence type="ECO:0000256" key="7">
    <source>
        <dbReference type="ARBA" id="ARBA00022842"/>
    </source>
</evidence>
<dbReference type="EC" id="2.5.1.15" evidence="4"/>
<evidence type="ECO:0000256" key="2">
    <source>
        <dbReference type="ARBA" id="ARBA00001946"/>
    </source>
</evidence>
<evidence type="ECO:0000256" key="5">
    <source>
        <dbReference type="ARBA" id="ARBA00022679"/>
    </source>
</evidence>